<comment type="caution">
    <text evidence="1">The sequence shown here is derived from an EMBL/GenBank/DDBJ whole genome shotgun (WGS) entry which is preliminary data.</text>
</comment>
<gene>
    <name evidence="1" type="ORF">CFAM422_000961</name>
</gene>
<organism evidence="1 2">
    <name type="scientific">Trichoderma lentiforme</name>
    <dbReference type="NCBI Taxonomy" id="1567552"/>
    <lineage>
        <taxon>Eukaryota</taxon>
        <taxon>Fungi</taxon>
        <taxon>Dikarya</taxon>
        <taxon>Ascomycota</taxon>
        <taxon>Pezizomycotina</taxon>
        <taxon>Sordariomycetes</taxon>
        <taxon>Hypocreomycetidae</taxon>
        <taxon>Hypocreales</taxon>
        <taxon>Hypocreaceae</taxon>
        <taxon>Trichoderma</taxon>
    </lineage>
</organism>
<dbReference type="EMBL" id="QLNT01000002">
    <property type="protein sequence ID" value="KAF3076035.1"/>
    <property type="molecule type" value="Genomic_DNA"/>
</dbReference>
<name>A0A9P5CFU6_9HYPO</name>
<sequence>MTFYMQNPLVLNPEYSPLPYAFADAALLHALFALTSLYRDLSVGTKITPLCLMHKGEMLRIINERITKTPLQLSDGTIGAVTALATFDASHLYQFAGRALTSVSSYWMADYKTLVGIFEGFNAWLFKEVACKLLEKKPGRSDLCSAAFTNEKPRFAVLRHSSSPLSRPYVQDNSLFSSIGSIFDMISELSVALCDSHNSFSRRLSFSNNLYLVEHALHSLPQDIYSCYHEPKRIAAIIYVYLFLRQIPSSAGIYQPLLGRLYAAVGQSINKNSESFGNHPSNLFLLWICFIGAASSGPPNKIECLQEWWINLLRNICKGLNVVSESSFEIYLNRAVEMGSLCREMCHTVWREIDSSEPYNGENGSL</sequence>
<dbReference type="Proteomes" id="UP000801864">
    <property type="component" value="Unassembled WGS sequence"/>
</dbReference>
<evidence type="ECO:0000313" key="1">
    <source>
        <dbReference type="EMBL" id="KAF3076035.1"/>
    </source>
</evidence>
<dbReference type="AlphaFoldDB" id="A0A9P5CFU6"/>
<dbReference type="PANTHER" id="PTHR37540">
    <property type="entry name" value="TRANSCRIPTION FACTOR (ACR-2), PUTATIVE-RELATED-RELATED"/>
    <property type="match status" value="1"/>
</dbReference>
<evidence type="ECO:0000313" key="2">
    <source>
        <dbReference type="Proteomes" id="UP000801864"/>
    </source>
</evidence>
<protein>
    <recommendedName>
        <fullName evidence="3">Fungal-specific transcription factor domain-containing protein</fullName>
    </recommendedName>
</protein>
<keyword evidence="2" id="KW-1185">Reference proteome</keyword>
<dbReference type="PANTHER" id="PTHR37540:SF5">
    <property type="entry name" value="TRANSCRIPTION FACTOR DOMAIN-CONTAINING PROTEIN"/>
    <property type="match status" value="1"/>
</dbReference>
<proteinExistence type="predicted"/>
<accession>A0A9P5CFU6</accession>
<evidence type="ECO:0008006" key="3">
    <source>
        <dbReference type="Google" id="ProtNLM"/>
    </source>
</evidence>
<reference evidence="1 2" key="1">
    <citation type="submission" date="2018-06" db="EMBL/GenBank/DDBJ databases">
        <title>Genome analysis of cellulolytic fungus Trichoderma lentiforme CFAM-422.</title>
        <authorList>
            <person name="Steindorff A.S."/>
            <person name="Formighieri E.F."/>
            <person name="Midorikawa G.E.O."/>
            <person name="Tamietti M.S."/>
            <person name="Ramos E.Z."/>
            <person name="Silva A.S."/>
            <person name="Bon E.P.S."/>
            <person name="Mendes T.D."/>
            <person name="Damaso M.C.T."/>
            <person name="Favaro L.C.L."/>
        </authorList>
    </citation>
    <scope>NUCLEOTIDE SEQUENCE [LARGE SCALE GENOMIC DNA]</scope>
    <source>
        <strain evidence="1 2">CFAM-422</strain>
    </source>
</reference>